<gene>
    <name evidence="1" type="ordered locus">MHLP_04195</name>
</gene>
<reference evidence="1 2" key="1">
    <citation type="journal article" date="2012" name="J. Bacteriol.">
        <title>Genome Sequence of "Candidatus Mycoplasma haemolamae" Strain Purdue, a Red Blood Cell Pathogen of Alpacas (Vicugna pacos) and Llamas (Lama glama).</title>
        <authorList>
            <person name="Guimaraes A.M."/>
            <person name="Toth B."/>
            <person name="Santos A.P."/>
            <person name="do Nascimento N.C."/>
            <person name="Kritchevsky J.E."/>
            <person name="Messick J.B."/>
        </authorList>
    </citation>
    <scope>NUCLEOTIDE SEQUENCE [LARGE SCALE GENOMIC DNA]</scope>
    <source>
        <strain evidence="1 2">Purdue</strain>
    </source>
</reference>
<proteinExistence type="predicted"/>
<dbReference type="HOGENOM" id="CLU_147348_0_0_14"/>
<evidence type="ECO:0000313" key="1">
    <source>
        <dbReference type="EMBL" id="AFO52419.1"/>
    </source>
</evidence>
<name>I7CKJ8_MYCHA</name>
<dbReference type="Proteomes" id="UP000006502">
    <property type="component" value="Chromosome"/>
</dbReference>
<dbReference type="EMBL" id="CP003731">
    <property type="protein sequence ID" value="AFO52419.1"/>
    <property type="molecule type" value="Genomic_DNA"/>
</dbReference>
<keyword evidence="2" id="KW-1185">Reference proteome</keyword>
<sequence length="115" mass="13141">MGGQQYQMGKKYCLKNEGHKCIFFGNADSSFRTPEGIWVDPGSADQITPIRDQTYLKHESLKDVVELLFTQNPGMEDFVISKISDYLKKGCQYKEQYVQGKGLDYELQCPTTSQQ</sequence>
<dbReference type="KEGG" id="mhl:MHLP_04195"/>
<reference evidence="2" key="2">
    <citation type="submission" date="2012-07" db="EMBL/GenBank/DDBJ databases">
        <title>Complete genome sequence of 'Candidatus Mycoplasma haemolamae'.</title>
        <authorList>
            <person name="Guimaraes A.M.S."/>
            <person name="Toth B."/>
            <person name="Santos A.P."/>
            <person name="Nascimento N.C."/>
            <person name="Sojka J.E."/>
            <person name="Messick J.B."/>
        </authorList>
    </citation>
    <scope>NUCLEOTIDE SEQUENCE [LARGE SCALE GENOMIC DNA]</scope>
    <source>
        <strain evidence="2">Purdue</strain>
    </source>
</reference>
<accession>I7CKJ8</accession>
<dbReference type="AlphaFoldDB" id="I7CKJ8"/>
<evidence type="ECO:0000313" key="2">
    <source>
        <dbReference type="Proteomes" id="UP000006502"/>
    </source>
</evidence>
<protein>
    <submittedName>
        <fullName evidence="1">Uncharacterized protein</fullName>
    </submittedName>
</protein>
<dbReference type="PATRIC" id="fig|1212765.3.peg.954"/>
<organism evidence="1 2">
    <name type="scientific">Mycoplasma haematolamae (strain Purdue)</name>
    <dbReference type="NCBI Taxonomy" id="1212765"/>
    <lineage>
        <taxon>Bacteria</taxon>
        <taxon>Bacillati</taxon>
        <taxon>Mycoplasmatota</taxon>
        <taxon>Mollicutes</taxon>
        <taxon>Mycoplasmataceae</taxon>
        <taxon>Mycoplasma</taxon>
    </lineage>
</organism>